<dbReference type="Proteomes" id="UP000770586">
    <property type="component" value="Unassembled WGS sequence"/>
</dbReference>
<evidence type="ECO:0000313" key="1">
    <source>
        <dbReference type="EMBL" id="MBP1901199.1"/>
    </source>
</evidence>
<dbReference type="SUPFAM" id="SSF57829">
    <property type="entry name" value="Zn-binding ribosomal proteins"/>
    <property type="match status" value="1"/>
</dbReference>
<dbReference type="GO" id="GO:0006412">
    <property type="term" value="P:translation"/>
    <property type="evidence" value="ECO:0007669"/>
    <property type="project" value="InterPro"/>
</dbReference>
<proteinExistence type="predicted"/>
<dbReference type="RefSeq" id="WP_209544998.1">
    <property type="nucleotide sequence ID" value="NZ_BAAADX010000005.1"/>
</dbReference>
<sequence length="59" mass="6499">MGFFETVGRRVEKFKQTAMEAADETAAYRCRSCDARFDADADRCPECGSAEITPTEAGE</sequence>
<evidence type="ECO:0000313" key="2">
    <source>
        <dbReference type="Proteomes" id="UP000770586"/>
    </source>
</evidence>
<gene>
    <name evidence="1" type="ORF">J2744_000869</name>
</gene>
<dbReference type="GO" id="GO:0004519">
    <property type="term" value="F:endonuclease activity"/>
    <property type="evidence" value="ECO:0007669"/>
    <property type="project" value="UniProtKB-KW"/>
</dbReference>
<reference evidence="1 2" key="1">
    <citation type="submission" date="2021-03" db="EMBL/GenBank/DDBJ databases">
        <title>Genomic Encyclopedia of Type Strains, Phase IV (KMG-IV): sequencing the most valuable type-strain genomes for metagenomic binning, comparative biology and taxonomic classification.</title>
        <authorList>
            <person name="Goeker M."/>
        </authorList>
    </citation>
    <scope>NUCLEOTIDE SEQUENCE [LARGE SCALE GENOMIC DNA]</scope>
    <source>
        <strain evidence="1 2">DSM 12287</strain>
    </source>
</reference>
<dbReference type="Gene3D" id="3.30.2320.80">
    <property type="match status" value="1"/>
</dbReference>
<dbReference type="InterPro" id="IPR011332">
    <property type="entry name" value="Ribosomal_zn-bd"/>
</dbReference>
<accession>A0A8J7R6N9</accession>
<dbReference type="EMBL" id="JAGGKE010000003">
    <property type="protein sequence ID" value="MBP1901199.1"/>
    <property type="molecule type" value="Genomic_DNA"/>
</dbReference>
<dbReference type="AlphaFoldDB" id="A0A8J7R6N9"/>
<comment type="caution">
    <text evidence="1">The sequence shown here is derived from an EMBL/GenBank/DDBJ whole genome shotgun (WGS) entry which is preliminary data.</text>
</comment>
<keyword evidence="2" id="KW-1185">Reference proteome</keyword>
<keyword evidence="1" id="KW-0540">Nuclease</keyword>
<keyword evidence="1" id="KW-0378">Hydrolase</keyword>
<name>A0A8J7R6N9_9EURY</name>
<protein>
    <submittedName>
        <fullName evidence="1">rRNA maturation endonuclease Nob1</fullName>
    </submittedName>
</protein>
<keyword evidence="1" id="KW-0255">Endonuclease</keyword>
<organism evidence="1 2">
    <name type="scientific">Halorubrum trapanicum</name>
    <dbReference type="NCBI Taxonomy" id="29284"/>
    <lineage>
        <taxon>Archaea</taxon>
        <taxon>Methanobacteriati</taxon>
        <taxon>Methanobacteriota</taxon>
        <taxon>Stenosarchaea group</taxon>
        <taxon>Halobacteria</taxon>
        <taxon>Halobacteriales</taxon>
        <taxon>Haloferacaceae</taxon>
        <taxon>Halorubrum</taxon>
    </lineage>
</organism>